<gene>
    <name evidence="2" type="ORF">DERYTH_LOCUS19311</name>
</gene>
<evidence type="ECO:0000313" key="3">
    <source>
        <dbReference type="Proteomes" id="UP000789405"/>
    </source>
</evidence>
<evidence type="ECO:0000256" key="1">
    <source>
        <dbReference type="SAM" id="MobiDB-lite"/>
    </source>
</evidence>
<proteinExistence type="predicted"/>
<accession>A0A9N9P299</accession>
<keyword evidence="3" id="KW-1185">Reference proteome</keyword>
<feature type="compositionally biased region" description="Acidic residues" evidence="1">
    <location>
        <begin position="1"/>
        <end position="15"/>
    </location>
</feature>
<sequence length="83" mass="9690">MFVESDIESQLEDADNGVYSDEKESNEYKNKDEQGSDLLVLNTEIDFGTWELAKLYLNNYAKQEEFSFCKKRCTTDTKDNTKK</sequence>
<feature type="compositionally biased region" description="Basic and acidic residues" evidence="1">
    <location>
        <begin position="20"/>
        <end position="33"/>
    </location>
</feature>
<dbReference type="EMBL" id="CAJVPY010020955">
    <property type="protein sequence ID" value="CAG8777710.1"/>
    <property type="molecule type" value="Genomic_DNA"/>
</dbReference>
<protein>
    <submittedName>
        <fullName evidence="2">17182_t:CDS:1</fullName>
    </submittedName>
</protein>
<name>A0A9N9P299_9GLOM</name>
<reference evidence="2" key="1">
    <citation type="submission" date="2021-06" db="EMBL/GenBank/DDBJ databases">
        <authorList>
            <person name="Kallberg Y."/>
            <person name="Tangrot J."/>
            <person name="Rosling A."/>
        </authorList>
    </citation>
    <scope>NUCLEOTIDE SEQUENCE</scope>
    <source>
        <strain evidence="2">MA453B</strain>
    </source>
</reference>
<organism evidence="2 3">
    <name type="scientific">Dentiscutata erythropus</name>
    <dbReference type="NCBI Taxonomy" id="1348616"/>
    <lineage>
        <taxon>Eukaryota</taxon>
        <taxon>Fungi</taxon>
        <taxon>Fungi incertae sedis</taxon>
        <taxon>Mucoromycota</taxon>
        <taxon>Glomeromycotina</taxon>
        <taxon>Glomeromycetes</taxon>
        <taxon>Diversisporales</taxon>
        <taxon>Gigasporaceae</taxon>
        <taxon>Dentiscutata</taxon>
    </lineage>
</organism>
<dbReference type="OrthoDB" id="2448359at2759"/>
<feature type="region of interest" description="Disordered" evidence="1">
    <location>
        <begin position="1"/>
        <end position="33"/>
    </location>
</feature>
<dbReference type="Proteomes" id="UP000789405">
    <property type="component" value="Unassembled WGS sequence"/>
</dbReference>
<evidence type="ECO:0000313" key="2">
    <source>
        <dbReference type="EMBL" id="CAG8777710.1"/>
    </source>
</evidence>
<dbReference type="AlphaFoldDB" id="A0A9N9P299"/>
<comment type="caution">
    <text evidence="2">The sequence shown here is derived from an EMBL/GenBank/DDBJ whole genome shotgun (WGS) entry which is preliminary data.</text>
</comment>